<dbReference type="PANTHER" id="PTHR21367">
    <property type="entry name" value="ARGININE-TRNA-PROTEIN TRANSFERASE 1"/>
    <property type="match status" value="1"/>
</dbReference>
<dbReference type="EC" id="2.3.2.8" evidence="2"/>
<evidence type="ECO:0000259" key="6">
    <source>
        <dbReference type="PROSITE" id="PS50404"/>
    </source>
</evidence>
<evidence type="ECO:0000256" key="2">
    <source>
        <dbReference type="ARBA" id="ARBA00012025"/>
    </source>
</evidence>
<dbReference type="PANTHER" id="PTHR21367:SF1">
    <property type="entry name" value="ARGINYL-TRNA--PROTEIN TRANSFERASE 1"/>
    <property type="match status" value="1"/>
</dbReference>
<dbReference type="SUPFAM" id="SSF52833">
    <property type="entry name" value="Thioredoxin-like"/>
    <property type="match status" value="1"/>
</dbReference>
<evidence type="ECO:0000256" key="5">
    <source>
        <dbReference type="SAM" id="MobiDB-lite"/>
    </source>
</evidence>
<feature type="domain" description="GST N-terminal" evidence="6">
    <location>
        <begin position="616"/>
        <end position="710"/>
    </location>
</feature>
<dbReference type="Gene3D" id="1.20.1050.10">
    <property type="match status" value="1"/>
</dbReference>
<evidence type="ECO:0000313" key="9">
    <source>
        <dbReference type="Proteomes" id="UP001159405"/>
    </source>
</evidence>
<dbReference type="EMBL" id="CALNXK010000001">
    <property type="protein sequence ID" value="CAH3032482.1"/>
    <property type="molecule type" value="Genomic_DNA"/>
</dbReference>
<feature type="compositionally biased region" description="Polar residues" evidence="5">
    <location>
        <begin position="166"/>
        <end position="178"/>
    </location>
</feature>
<dbReference type="InterPro" id="IPR030700">
    <property type="entry name" value="N-end_Aminoacyl_Trfase"/>
</dbReference>
<dbReference type="InterPro" id="IPR004045">
    <property type="entry name" value="Glutathione_S-Trfase_N"/>
</dbReference>
<dbReference type="PROSITE" id="PS50405">
    <property type="entry name" value="GST_CTER"/>
    <property type="match status" value="1"/>
</dbReference>
<name>A0ABN8MR63_9CNID</name>
<evidence type="ECO:0000256" key="1">
    <source>
        <dbReference type="ARBA" id="ARBA00009991"/>
    </source>
</evidence>
<comment type="caution">
    <text evidence="8">The sequence shown here is derived from an EMBL/GenBank/DDBJ whole genome shotgun (WGS) entry which is preliminary data.</text>
</comment>
<keyword evidence="4" id="KW-0012">Acyltransferase</keyword>
<reference evidence="8 9" key="1">
    <citation type="submission" date="2022-05" db="EMBL/GenBank/DDBJ databases">
        <authorList>
            <consortium name="Genoscope - CEA"/>
            <person name="William W."/>
        </authorList>
    </citation>
    <scope>NUCLEOTIDE SEQUENCE [LARGE SCALE GENOMIC DNA]</scope>
</reference>
<feature type="domain" description="GST C-terminal" evidence="7">
    <location>
        <begin position="714"/>
        <end position="846"/>
    </location>
</feature>
<dbReference type="Pfam" id="PF04376">
    <property type="entry name" value="ATE_N"/>
    <property type="match status" value="1"/>
</dbReference>
<dbReference type="SUPFAM" id="SSF47616">
    <property type="entry name" value="GST C-terminal domain-like"/>
    <property type="match status" value="1"/>
</dbReference>
<dbReference type="InterPro" id="IPR010987">
    <property type="entry name" value="Glutathione-S-Trfase_C-like"/>
</dbReference>
<evidence type="ECO:0000259" key="7">
    <source>
        <dbReference type="PROSITE" id="PS50405"/>
    </source>
</evidence>
<gene>
    <name evidence="8" type="ORF">PLOB_00000548</name>
</gene>
<dbReference type="PROSITE" id="PS50404">
    <property type="entry name" value="GST_NTER"/>
    <property type="match status" value="1"/>
</dbReference>
<proteinExistence type="inferred from homology"/>
<evidence type="ECO:0000313" key="8">
    <source>
        <dbReference type="EMBL" id="CAH3032482.1"/>
    </source>
</evidence>
<comment type="similarity">
    <text evidence="1">Belongs to the R-transferase family.</text>
</comment>
<dbReference type="InterPro" id="IPR036282">
    <property type="entry name" value="Glutathione-S-Trfase_C_sf"/>
</dbReference>
<dbReference type="Pfam" id="PF13417">
    <property type="entry name" value="GST_N_3"/>
    <property type="match status" value="1"/>
</dbReference>
<organism evidence="8 9">
    <name type="scientific">Porites lobata</name>
    <dbReference type="NCBI Taxonomy" id="104759"/>
    <lineage>
        <taxon>Eukaryota</taxon>
        <taxon>Metazoa</taxon>
        <taxon>Cnidaria</taxon>
        <taxon>Anthozoa</taxon>
        <taxon>Hexacorallia</taxon>
        <taxon>Scleractinia</taxon>
        <taxon>Fungiina</taxon>
        <taxon>Poritidae</taxon>
        <taxon>Porites</taxon>
    </lineage>
</organism>
<evidence type="ECO:0000256" key="3">
    <source>
        <dbReference type="ARBA" id="ARBA00022679"/>
    </source>
</evidence>
<dbReference type="InterPro" id="IPR007472">
    <property type="entry name" value="N-end_Aminoacyl_Trfase_C"/>
</dbReference>
<dbReference type="InterPro" id="IPR036249">
    <property type="entry name" value="Thioredoxin-like_sf"/>
</dbReference>
<feature type="region of interest" description="Disordered" evidence="5">
    <location>
        <begin position="157"/>
        <end position="208"/>
    </location>
</feature>
<dbReference type="Proteomes" id="UP001159405">
    <property type="component" value="Unassembled WGS sequence"/>
</dbReference>
<keyword evidence="9" id="KW-1185">Reference proteome</keyword>
<sequence length="860" mass="97850">MANHSIVEYFGDSGGHRCGYCNSSDTNFSHGMWAHKLTCLDYQDLIDRGWRRSGKYLYKPTMKKLCCPMYTIKCNATAFHPSKSQKKVLKKMTKFLTVPKTEASTSANCEEDQQDGPSEICEASSAAFVEPVLGKLPSVVDKVEDININKLKMKGNVGKRDDLNLGKTTSSQEPSSMEKSVDERVKKSKHPKGKTPEPGLGPDPNKPRCRKAKIVRLERKREKLALGRHQGKCARSSSSKMPVVKSLEDLVIDRLPSQTPVHNLKVKLIPSDPCNEEFQQSFQQTAALFFKYQRAIHKDPPEKCTEKRVKLVKVQFDSDEFQATYSQTCDLFAKYQMAIHKDSPGECGERQFKRFLVDSPLQHFTGPGSPPMGFGSFHQQYFLDGKNCIITLRLSDFKSQTSLTLLLRHYELTNENVSYFLTHQSKTKMFMDLKVTRKAKPTRNSTRPYLHEIPVIGVNLFQFKLMRFHFKKPDNSVPSPLLNSQSKSDSFAETTSHSRKLVAVGVIDILPRCVSSVYLFYDPDYFFLSLGVYSALRELHFTRSLQRTTPSIESYYMGFYIQSCPKMKYKGQYSPSYILCPETYNWIPIEQCRPKIALAKYSRLDDSEEETPQGSTEDVLVLFNRQAMPYQLYAAFRGADDRDEVQEYADLVGPVNKIPFVLVDVEENKPPDFANVSPLGLVPLLQDGDLTIYGSQAIIFYLAEKFSNYVSFGKGDERPHVESVIHWAATTLLRDVGNNYVYPSLNQAEDALSKRANISLVEFAKTEVKFHLDTLEKHYLSQRKFLCSTAAPTLADSWTVMVLSLLELVSFDLTQWPKTKAWMCSMKSRSDYVDVSYSHEEMVRKCVCSSRNGVPDQTKI</sequence>
<accession>A0ABN8MR63</accession>
<evidence type="ECO:0000256" key="4">
    <source>
        <dbReference type="ARBA" id="ARBA00023315"/>
    </source>
</evidence>
<dbReference type="Gene3D" id="3.40.30.10">
    <property type="entry name" value="Glutaredoxin"/>
    <property type="match status" value="1"/>
</dbReference>
<dbReference type="InterPro" id="IPR007471">
    <property type="entry name" value="N-end_Aminoacyl_Trfase_N"/>
</dbReference>
<protein>
    <recommendedName>
        <fullName evidence="2">arginyltransferase</fullName>
        <ecNumber evidence="2">2.3.2.8</ecNumber>
    </recommendedName>
</protein>
<keyword evidence="3" id="KW-0808">Transferase</keyword>
<dbReference type="Pfam" id="PF04377">
    <property type="entry name" value="ATE_C"/>
    <property type="match status" value="2"/>
</dbReference>